<organism evidence="1 2">
    <name type="scientific">Nibea albiflora</name>
    <name type="common">Yellow drum</name>
    <name type="synonym">Corvina albiflora</name>
    <dbReference type="NCBI Taxonomy" id="240163"/>
    <lineage>
        <taxon>Eukaryota</taxon>
        <taxon>Metazoa</taxon>
        <taxon>Chordata</taxon>
        <taxon>Craniata</taxon>
        <taxon>Vertebrata</taxon>
        <taxon>Euteleostomi</taxon>
        <taxon>Actinopterygii</taxon>
        <taxon>Neopterygii</taxon>
        <taxon>Teleostei</taxon>
        <taxon>Neoteleostei</taxon>
        <taxon>Acanthomorphata</taxon>
        <taxon>Eupercaria</taxon>
        <taxon>Sciaenidae</taxon>
        <taxon>Nibea</taxon>
    </lineage>
</organism>
<proteinExistence type="predicted"/>
<reference evidence="1" key="1">
    <citation type="submission" date="2020-04" db="EMBL/GenBank/DDBJ databases">
        <title>A chromosome-scale assembly and high-density genetic map of the yellow drum (Nibea albiflora) genome.</title>
        <authorList>
            <person name="Xu D."/>
            <person name="Zhang W."/>
            <person name="Chen R."/>
            <person name="Tan P."/>
            <person name="Wang L."/>
            <person name="Song H."/>
            <person name="Tian L."/>
            <person name="Zhu Q."/>
            <person name="Wang B."/>
        </authorList>
    </citation>
    <scope>NUCLEOTIDE SEQUENCE</scope>
    <source>
        <strain evidence="1">ZJHYS-2018</strain>
    </source>
</reference>
<comment type="caution">
    <text evidence="1">The sequence shown here is derived from an EMBL/GenBank/DDBJ whole genome shotgun (WGS) entry which is preliminary data.</text>
</comment>
<evidence type="ECO:0000313" key="1">
    <source>
        <dbReference type="EMBL" id="KAG8008572.1"/>
    </source>
</evidence>
<evidence type="ECO:0000313" key="2">
    <source>
        <dbReference type="Proteomes" id="UP000805704"/>
    </source>
</evidence>
<protein>
    <submittedName>
        <fullName evidence="1">Lipase member H</fullName>
    </submittedName>
</protein>
<dbReference type="EMBL" id="CM024807">
    <property type="protein sequence ID" value="KAG8008572.1"/>
    <property type="molecule type" value="Genomic_DNA"/>
</dbReference>
<keyword evidence="2" id="KW-1185">Reference proteome</keyword>
<dbReference type="Proteomes" id="UP000805704">
    <property type="component" value="Chromosome 19"/>
</dbReference>
<accession>A0ACB7F247</accession>
<name>A0ACB7F247_NIBAL</name>
<sequence>MTWGKGCGYLAQGCDEFTDLDLSHAIIGTTLKVRLLLYTRDNVTCGALMSHTNLHAHPQFNLSRPTTFIIHGYRPTGSPPNWLQSITEMVLFREDVNLIVVDWNRGAANVNYFKAVENTHKTADNLTAFIQKMQEHGASLSSIHMIGVSLGAHISGFVGANLNGSIGRITALDPAGPQFTGTSKENRLDPTDAQFVDVLHTDMDTLGFREPLGHIDFYANGGADQPGCPNTILSGGAYFKCDHQRSVFLYLDTVNQTCAKKAFPCSSYKEFLDGNCLNCDLFGSVGCPVFGYDITKWREVLLKFGQTKTFFTTNSVSPFCMTGYMVDVVIWNEDVRWGYITVKLHGDDGQEAVANIDHKALKFKRFTETKLFAQFDKDIQLVKKVSFKFSTGNALKPRYKLRVLRLRLTHLEEKKRPLCRYDVILEESKEVTFRPIPCEESNF</sequence>
<gene>
    <name evidence="1" type="primary">LIPH</name>
    <name evidence="1" type="ORF">GBF38_019790</name>
</gene>